<dbReference type="EMBL" id="JBHSDS010000006">
    <property type="protein sequence ID" value="MFC4358529.1"/>
    <property type="molecule type" value="Genomic_DNA"/>
</dbReference>
<protein>
    <submittedName>
        <fullName evidence="11">Aldehyde ferredoxin oxidoreductase family protein</fullName>
    </submittedName>
</protein>
<dbReference type="RefSeq" id="WP_267623719.1">
    <property type="nucleotide sequence ID" value="NZ_JAODIW010000008.1"/>
</dbReference>
<keyword evidence="12" id="KW-1185">Reference proteome</keyword>
<dbReference type="GO" id="GO:0046872">
    <property type="term" value="F:metal ion binding"/>
    <property type="evidence" value="ECO:0007669"/>
    <property type="project" value="UniProtKB-KW"/>
</dbReference>
<name>A0ABD5PCT3_9EURY</name>
<reference evidence="11 12" key="1">
    <citation type="journal article" date="2019" name="Int. J. Syst. Evol. Microbiol.">
        <title>The Global Catalogue of Microorganisms (GCM) 10K type strain sequencing project: providing services to taxonomists for standard genome sequencing and annotation.</title>
        <authorList>
            <consortium name="The Broad Institute Genomics Platform"/>
            <consortium name="The Broad Institute Genome Sequencing Center for Infectious Disease"/>
            <person name="Wu L."/>
            <person name="Ma J."/>
        </authorList>
    </citation>
    <scope>NUCLEOTIDE SEQUENCE [LARGE SCALE GENOMIC DNA]</scope>
    <source>
        <strain evidence="11 12">CGMCC 1.12553</strain>
    </source>
</reference>
<comment type="cofactor">
    <cofactor evidence="8">
        <name>tungstopterin</name>
        <dbReference type="ChEBI" id="CHEBI:30402"/>
    </cofactor>
</comment>
<organism evidence="11 12">
    <name type="scientific">Halobium salinum</name>
    <dbReference type="NCBI Taxonomy" id="1364940"/>
    <lineage>
        <taxon>Archaea</taxon>
        <taxon>Methanobacteriati</taxon>
        <taxon>Methanobacteriota</taxon>
        <taxon>Stenosarchaea group</taxon>
        <taxon>Halobacteria</taxon>
        <taxon>Halobacteriales</taxon>
        <taxon>Haloferacaceae</taxon>
        <taxon>Halobium</taxon>
    </lineage>
</organism>
<dbReference type="Proteomes" id="UP001595921">
    <property type="component" value="Unassembled WGS sequence"/>
</dbReference>
<dbReference type="GO" id="GO:0051539">
    <property type="term" value="F:4 iron, 4 sulfur cluster binding"/>
    <property type="evidence" value="ECO:0007669"/>
    <property type="project" value="UniProtKB-KW"/>
</dbReference>
<gene>
    <name evidence="11" type="ORF">ACFO0N_11315</name>
</gene>
<evidence type="ECO:0000256" key="7">
    <source>
        <dbReference type="ARBA" id="ARBA00023014"/>
    </source>
</evidence>
<feature type="domain" description="Aldehyde ferredoxin oxidoreductase N-terminal" evidence="10">
    <location>
        <begin position="8"/>
        <end position="212"/>
    </location>
</feature>
<evidence type="ECO:0000256" key="6">
    <source>
        <dbReference type="ARBA" id="ARBA00023004"/>
    </source>
</evidence>
<dbReference type="Pfam" id="PF02730">
    <property type="entry name" value="AFOR_N"/>
    <property type="match status" value="1"/>
</dbReference>
<comment type="caution">
    <text evidence="11">The sequence shown here is derived from an EMBL/GenBank/DDBJ whole genome shotgun (WGS) entry which is preliminary data.</text>
</comment>
<feature type="region of interest" description="Disordered" evidence="9">
    <location>
        <begin position="214"/>
        <end position="234"/>
    </location>
</feature>
<dbReference type="Gene3D" id="3.60.9.10">
    <property type="entry name" value="Aldehyde ferredoxin oxidoreductase, N-terminal domain"/>
    <property type="match status" value="1"/>
</dbReference>
<proteinExistence type="inferred from homology"/>
<dbReference type="PANTHER" id="PTHR30038:SF7">
    <property type="entry name" value="TUNGSTEN-CONTAINING GLYCERALDEHYDE-3-PHOSPHATE:FERREDOXIN OXIDOREDUCTASE"/>
    <property type="match status" value="1"/>
</dbReference>
<evidence type="ECO:0000256" key="2">
    <source>
        <dbReference type="ARBA" id="ARBA00011032"/>
    </source>
</evidence>
<dbReference type="AlphaFoldDB" id="A0ABD5PCT3"/>
<sequence>MTDDTPPGGLLRVDLTAGTAEREPIPERWRRQYVGGKGLGARYLYDELEPGTDPLGPDNVLLFSLGPVTGLTPGHATDAVVTKSPLTGTFLDSYAGGDFPARLAGALGDCLAVLVEGESEDPVALHVADGEATLEPATDLWGLDAVETTDRLLADAPDADRRAVACIGPAGENRVRYATVASDGGDHQAGRGGAGAVLGAKRLKAVVVDGDDRADTHADTDFAGRDDSPDRDGLDALRREYDRRLAETDSGRWYGAGETMETVDFAAETGVLPTRGWSGDGTAGGDGGETDPAADLGIEAVRAAAVARERADDAVPGGFRVEADDGAEPVPRGATPISLGSNLDLADFDAVAALGGRCDRLGLDVISAGNAVAWVMHADGVDVDFGDDEAARRLLEEIATRSTPLGDDLAEGVERAAERRGNADAVPTVKAMSLSSYDPRRSPAMALAYATSDRGACHRRARPVVEEVFAVADWSPARRAAAVAAEQDLRSALWSLVVDDLAAEAFETDLGAEWLRAVGLDYDAADLRRVGERVWNLTRLFNVREGFGRADDALPMALARSGEDVGLDPAEFEAALDAYYDRRGWDEHGVPTRSTLRRLDLSDLVDDTTPVGRSSDAAACDD</sequence>
<evidence type="ECO:0000256" key="3">
    <source>
        <dbReference type="ARBA" id="ARBA00022485"/>
    </source>
</evidence>
<dbReference type="SMART" id="SM00790">
    <property type="entry name" value="AFOR_N"/>
    <property type="match status" value="1"/>
</dbReference>
<evidence type="ECO:0000256" key="1">
    <source>
        <dbReference type="ARBA" id="ARBA00001966"/>
    </source>
</evidence>
<dbReference type="InterPro" id="IPR036021">
    <property type="entry name" value="Tungsten_al_ferr_oxy-like_C"/>
</dbReference>
<accession>A0ABD5PCT3</accession>
<keyword evidence="6" id="KW-0408">Iron</keyword>
<dbReference type="InterPro" id="IPR013985">
    <property type="entry name" value="Ald_Fedxn_OxRdtase_dom3"/>
</dbReference>
<dbReference type="InterPro" id="IPR051919">
    <property type="entry name" value="W-dependent_AOR"/>
</dbReference>
<dbReference type="SUPFAM" id="SSF48310">
    <property type="entry name" value="Aldehyde ferredoxin oxidoreductase, C-terminal domains"/>
    <property type="match status" value="1"/>
</dbReference>
<dbReference type="SUPFAM" id="SSF56228">
    <property type="entry name" value="Aldehyde ferredoxin oxidoreductase, N-terminal domain"/>
    <property type="match status" value="1"/>
</dbReference>
<comment type="similarity">
    <text evidence="2">Belongs to the AOR/FOR family.</text>
</comment>
<dbReference type="InterPro" id="IPR036503">
    <property type="entry name" value="Ald_Fedxn_OxRdtase_N_sf"/>
</dbReference>
<evidence type="ECO:0000256" key="5">
    <source>
        <dbReference type="ARBA" id="ARBA00023002"/>
    </source>
</evidence>
<keyword evidence="4" id="KW-0479">Metal-binding</keyword>
<evidence type="ECO:0000313" key="11">
    <source>
        <dbReference type="EMBL" id="MFC4358529.1"/>
    </source>
</evidence>
<dbReference type="InterPro" id="IPR001203">
    <property type="entry name" value="OxRdtase_Ald_Fedxn_C"/>
</dbReference>
<dbReference type="PANTHER" id="PTHR30038">
    <property type="entry name" value="ALDEHYDE FERREDOXIN OXIDOREDUCTASE"/>
    <property type="match status" value="1"/>
</dbReference>
<comment type="cofactor">
    <cofactor evidence="1">
        <name>[4Fe-4S] cluster</name>
        <dbReference type="ChEBI" id="CHEBI:49883"/>
    </cofactor>
</comment>
<evidence type="ECO:0000256" key="8">
    <source>
        <dbReference type="ARBA" id="ARBA00049934"/>
    </source>
</evidence>
<dbReference type="Pfam" id="PF01314">
    <property type="entry name" value="AFOR_C"/>
    <property type="match status" value="1"/>
</dbReference>
<keyword evidence="3" id="KW-0004">4Fe-4S</keyword>
<dbReference type="InterPro" id="IPR013984">
    <property type="entry name" value="Ald_Fedxn_OxRdtase_dom2"/>
</dbReference>
<dbReference type="Gene3D" id="1.10.599.10">
    <property type="entry name" value="Aldehyde Ferredoxin Oxidoreductase Protein, subunit A, domain 3"/>
    <property type="match status" value="1"/>
</dbReference>
<keyword evidence="5" id="KW-0560">Oxidoreductase</keyword>
<dbReference type="InterPro" id="IPR013983">
    <property type="entry name" value="Ald_Fedxn_OxRdtase_N"/>
</dbReference>
<dbReference type="GO" id="GO:0016491">
    <property type="term" value="F:oxidoreductase activity"/>
    <property type="evidence" value="ECO:0007669"/>
    <property type="project" value="UniProtKB-KW"/>
</dbReference>
<dbReference type="Gene3D" id="1.10.569.10">
    <property type="entry name" value="Aldehyde Ferredoxin Oxidoreductase Protein, subunit A, domain 2"/>
    <property type="match status" value="1"/>
</dbReference>
<keyword evidence="7" id="KW-0411">Iron-sulfur</keyword>
<evidence type="ECO:0000256" key="9">
    <source>
        <dbReference type="SAM" id="MobiDB-lite"/>
    </source>
</evidence>
<evidence type="ECO:0000313" key="12">
    <source>
        <dbReference type="Proteomes" id="UP001595921"/>
    </source>
</evidence>
<evidence type="ECO:0000259" key="10">
    <source>
        <dbReference type="SMART" id="SM00790"/>
    </source>
</evidence>
<evidence type="ECO:0000256" key="4">
    <source>
        <dbReference type="ARBA" id="ARBA00022723"/>
    </source>
</evidence>